<keyword evidence="2" id="KW-1185">Reference proteome</keyword>
<evidence type="ECO:0000313" key="2">
    <source>
        <dbReference type="Proteomes" id="UP000503447"/>
    </source>
</evidence>
<gene>
    <name evidence="1" type="ORF">FTUN_8044</name>
</gene>
<reference evidence="2" key="1">
    <citation type="submission" date="2020-05" db="EMBL/GenBank/DDBJ databases">
        <title>Frigoriglobus tundricola gen. nov., sp. nov., a psychrotolerant cellulolytic planctomycete of the family Gemmataceae with two divergent copies of 16S rRNA gene.</title>
        <authorList>
            <person name="Kulichevskaya I.S."/>
            <person name="Ivanova A.A."/>
            <person name="Naumoff D.G."/>
            <person name="Beletsky A.V."/>
            <person name="Rijpstra W.I.C."/>
            <person name="Sinninghe Damste J.S."/>
            <person name="Mardanov A.V."/>
            <person name="Ravin N.V."/>
            <person name="Dedysh S.N."/>
        </authorList>
    </citation>
    <scope>NUCLEOTIDE SEQUENCE [LARGE SCALE GENOMIC DNA]</scope>
    <source>
        <strain evidence="2">PL17</strain>
    </source>
</reference>
<dbReference type="Proteomes" id="UP000503447">
    <property type="component" value="Chromosome"/>
</dbReference>
<name>A0A6M5Z4L5_9BACT</name>
<dbReference type="EMBL" id="CP053452">
    <property type="protein sequence ID" value="QJX00414.1"/>
    <property type="molecule type" value="Genomic_DNA"/>
</dbReference>
<dbReference type="InterPro" id="IPR011989">
    <property type="entry name" value="ARM-like"/>
</dbReference>
<organism evidence="1 2">
    <name type="scientific">Frigoriglobus tundricola</name>
    <dbReference type="NCBI Taxonomy" id="2774151"/>
    <lineage>
        <taxon>Bacteria</taxon>
        <taxon>Pseudomonadati</taxon>
        <taxon>Planctomycetota</taxon>
        <taxon>Planctomycetia</taxon>
        <taxon>Gemmatales</taxon>
        <taxon>Gemmataceae</taxon>
        <taxon>Frigoriglobus</taxon>
    </lineage>
</organism>
<protein>
    <recommendedName>
        <fullName evidence="3">HEAT repeat domain-containing protein</fullName>
    </recommendedName>
</protein>
<dbReference type="KEGG" id="ftj:FTUN_8044"/>
<proteinExistence type="predicted"/>
<sequence>MSESLESLVAALNDPRAEVRRGAVLRVSEAFPNDPTARVAIVAALNDPVWCVRESASISLRHFSDTDGTHFRLLVGLSLSDPSPHVRRAAAATAGPSVRPERDYGNAVRHRFERQRVRAATALGHVSAARATEAVGLLALCASDSHPKVRLAGLRSLSRLEPAAVLSVLPIVLRKCVEANSDIALAARDVWECALSAPAAEPLRVLQPYPGTANWDTVQRAIDVLPADHLLRRAWSELLVPSAGVRTARELAKQIARVCERLLPYVLRAPS</sequence>
<dbReference type="Gene3D" id="1.25.10.10">
    <property type="entry name" value="Leucine-rich Repeat Variant"/>
    <property type="match status" value="2"/>
</dbReference>
<evidence type="ECO:0008006" key="3">
    <source>
        <dbReference type="Google" id="ProtNLM"/>
    </source>
</evidence>
<dbReference type="InterPro" id="IPR016024">
    <property type="entry name" value="ARM-type_fold"/>
</dbReference>
<dbReference type="SUPFAM" id="SSF48371">
    <property type="entry name" value="ARM repeat"/>
    <property type="match status" value="1"/>
</dbReference>
<dbReference type="AlphaFoldDB" id="A0A6M5Z4L5"/>
<accession>A0A6M5Z4L5</accession>
<evidence type="ECO:0000313" key="1">
    <source>
        <dbReference type="EMBL" id="QJX00414.1"/>
    </source>
</evidence>